<dbReference type="AlphaFoldDB" id="A0A445JDE3"/>
<keyword evidence="2" id="KW-1185">Reference proteome</keyword>
<sequence length="192" mass="22675">MLHLSSHAFGLFQIAYVQIETLQKNIESFMDLSRVAQSLDTLWFYTNILTCRDQPEPEASLIDQFAPLVHFKECPKRDLLKPITPLQHESQNVENSSPRCHKFEEVKAMVPTSKETKKRERRKRRKWHKLGIYGTNVVHGGPDLRFDYFDMFKEESREYQIQWQTKMPPFDDVVAMKQHLKSWAYAVACTVR</sequence>
<protein>
    <submittedName>
        <fullName evidence="1">Uncharacterized protein</fullName>
    </submittedName>
</protein>
<accession>A0A445JDE3</accession>
<comment type="caution">
    <text evidence="1">The sequence shown here is derived from an EMBL/GenBank/DDBJ whole genome shotgun (WGS) entry which is preliminary data.</text>
</comment>
<dbReference type="EMBL" id="QZWG01000008">
    <property type="protein sequence ID" value="RZB96454.1"/>
    <property type="molecule type" value="Genomic_DNA"/>
</dbReference>
<name>A0A445JDE3_GLYSO</name>
<reference evidence="1 2" key="1">
    <citation type="submission" date="2018-09" db="EMBL/GenBank/DDBJ databases">
        <title>A high-quality reference genome of wild soybean provides a powerful tool to mine soybean genomes.</title>
        <authorList>
            <person name="Xie M."/>
            <person name="Chung C.Y.L."/>
            <person name="Li M.-W."/>
            <person name="Wong F.-L."/>
            <person name="Chan T.-F."/>
            <person name="Lam H.-M."/>
        </authorList>
    </citation>
    <scope>NUCLEOTIDE SEQUENCE [LARGE SCALE GENOMIC DNA]</scope>
    <source>
        <strain evidence="2">cv. W05</strain>
        <tissue evidence="1">Hypocotyl of etiolated seedlings</tissue>
    </source>
</reference>
<evidence type="ECO:0000313" key="2">
    <source>
        <dbReference type="Proteomes" id="UP000289340"/>
    </source>
</evidence>
<organism evidence="1 2">
    <name type="scientific">Glycine soja</name>
    <name type="common">Wild soybean</name>
    <dbReference type="NCBI Taxonomy" id="3848"/>
    <lineage>
        <taxon>Eukaryota</taxon>
        <taxon>Viridiplantae</taxon>
        <taxon>Streptophyta</taxon>
        <taxon>Embryophyta</taxon>
        <taxon>Tracheophyta</taxon>
        <taxon>Spermatophyta</taxon>
        <taxon>Magnoliopsida</taxon>
        <taxon>eudicotyledons</taxon>
        <taxon>Gunneridae</taxon>
        <taxon>Pentapetalae</taxon>
        <taxon>rosids</taxon>
        <taxon>fabids</taxon>
        <taxon>Fabales</taxon>
        <taxon>Fabaceae</taxon>
        <taxon>Papilionoideae</taxon>
        <taxon>50 kb inversion clade</taxon>
        <taxon>NPAAA clade</taxon>
        <taxon>indigoferoid/millettioid clade</taxon>
        <taxon>Phaseoleae</taxon>
        <taxon>Glycine</taxon>
        <taxon>Glycine subgen. Soja</taxon>
    </lineage>
</organism>
<dbReference type="Proteomes" id="UP000289340">
    <property type="component" value="Chromosome 8"/>
</dbReference>
<dbReference type="PANTHER" id="PTHR33785:SF8">
    <property type="entry name" value="BZIP DOMAIN-CONTAINING PROTEIN"/>
    <property type="match status" value="1"/>
</dbReference>
<proteinExistence type="predicted"/>
<dbReference type="PANTHER" id="PTHR33785">
    <property type="entry name" value="OS06G0550800 PROTEIN"/>
    <property type="match status" value="1"/>
</dbReference>
<evidence type="ECO:0000313" key="1">
    <source>
        <dbReference type="EMBL" id="RZB96454.1"/>
    </source>
</evidence>
<gene>
    <name evidence="1" type="ORF">D0Y65_020291</name>
</gene>